<evidence type="ECO:0000313" key="1">
    <source>
        <dbReference type="EMBL" id="PIR77718.1"/>
    </source>
</evidence>
<gene>
    <name evidence="1" type="ORF">COU30_00920</name>
</gene>
<reference evidence="2" key="1">
    <citation type="submission" date="2017-09" db="EMBL/GenBank/DDBJ databases">
        <title>Depth-based differentiation of microbial function through sediment-hosted aquifers and enrichment of novel symbionts in the deep terrestrial subsurface.</title>
        <authorList>
            <person name="Probst A.J."/>
            <person name="Ladd B."/>
            <person name="Jarett J.K."/>
            <person name="Geller-Mcgrath D.E."/>
            <person name="Sieber C.M.K."/>
            <person name="Emerson J.B."/>
            <person name="Anantharaman K."/>
            <person name="Thomas B.C."/>
            <person name="Malmstrom R."/>
            <person name="Stieglmeier M."/>
            <person name="Klingl A."/>
            <person name="Woyke T."/>
            <person name="Ryan C.M."/>
            <person name="Banfield J.F."/>
        </authorList>
    </citation>
    <scope>NUCLEOTIDE SEQUENCE [LARGE SCALE GENOMIC DNA]</scope>
</reference>
<dbReference type="AlphaFoldDB" id="A0A2M6P204"/>
<proteinExistence type="predicted"/>
<protein>
    <submittedName>
        <fullName evidence="1">Uncharacterized protein</fullName>
    </submittedName>
</protein>
<dbReference type="EMBL" id="PFBW01000039">
    <property type="protein sequence ID" value="PIR77718.1"/>
    <property type="molecule type" value="Genomic_DNA"/>
</dbReference>
<accession>A0A2M6P204</accession>
<organism evidence="1 2">
    <name type="scientific">Candidatus Magasanikbacteria bacterium CG10_big_fil_rev_8_21_14_0_10_38_6</name>
    <dbReference type="NCBI Taxonomy" id="1974647"/>
    <lineage>
        <taxon>Bacteria</taxon>
        <taxon>Candidatus Magasanikiibacteriota</taxon>
    </lineage>
</organism>
<name>A0A2M6P204_9BACT</name>
<comment type="caution">
    <text evidence="1">The sequence shown here is derived from an EMBL/GenBank/DDBJ whole genome shotgun (WGS) entry which is preliminary data.</text>
</comment>
<evidence type="ECO:0000313" key="2">
    <source>
        <dbReference type="Proteomes" id="UP000228528"/>
    </source>
</evidence>
<dbReference type="Proteomes" id="UP000228528">
    <property type="component" value="Unassembled WGS sequence"/>
</dbReference>
<sequence length="94" mass="10570">MSTLVLTIGGNVTYDKATIRDHVIKTLQRCNSPEFAAQQLMRIVTEGIPFGVVFLEKPSTQYSDDNTTRRARFVLGRGLEDPNPIRIDETVNMT</sequence>